<evidence type="ECO:0000256" key="2">
    <source>
        <dbReference type="SAM" id="MobiDB-lite"/>
    </source>
</evidence>
<dbReference type="OrthoDB" id="112668at2759"/>
<keyword evidence="1" id="KW-0694">RNA-binding</keyword>
<dbReference type="GO" id="GO:0031053">
    <property type="term" value="P:primary miRNA processing"/>
    <property type="evidence" value="ECO:0007669"/>
    <property type="project" value="InterPro"/>
</dbReference>
<dbReference type="EMBL" id="KC316043">
    <property type="protein sequence ID" value="AGH30332.1"/>
    <property type="molecule type" value="mRNA"/>
</dbReference>
<dbReference type="CDD" id="cd19867">
    <property type="entry name" value="DSRM_DGCR8_rpt1"/>
    <property type="match status" value="1"/>
</dbReference>
<sequence>MHSSQEVEDGSLTKSIATTSSVEDSFEPCTKKQKLSCKHIGLEKAYDLFPFAKNDTLSGDISVKSVNIQSEPNTEIVNDGQHCFKEEESPEDINNHNEADTELNLENNKSLKELYVLDESNGFDDGDAEALSDSSSNHSYDIPDDEIEALLEEGIGDTMIKDQPRKPLPFKNDSLREKLIKLANRVGMPLSSSVEGSNVDKIPNPDSNNSKDTPPRISDCENSSNDILNPDTNNSKDDPPQILGCGNSSNLNSDPNSLDVGLHNYNSKDENADTSKVKGETADLESSKPKTNNIDDEEEECKVFKIIDDDKNELEYEVRPKFVLEELEQNHFDLLPEGWVKLTHRSGMPLYLHRKSRVCTLSRPYYLGPGSNRNHSIPLEAIPCMQYRRALEKEKQKKEEMAETSNTDVSNLLAAGKGPSPLLRCARIETVEENRAYQSLKHREVRDYCSKLFRFKSINSVRYKCWGTRKLIASHKEAERLQRPTLPNGTKLLRFEIRNADGTPTNRPQKEWIMNPAGKSYVCILHEYVQHALKSQPSYEFKELQNPSTPYSAEISIDGISYGKAFGTSKKQAKLLAAKAALEILIPDMKSKIDPDAKATKAQGTDAHLSIFDLIRIEDPRVIEFSNKTTEPSPYKMLLTCLQRNHSLPTVNCNYVVSKKEKKRNEFTITVGGHSATVVCKNKRDGKQRASQAILQALHPHVTTWGSLLRLYGNRSVKNIKEKKQQEKEITLLQSKASLNKPNFAILAKLREEMQKLHDKKNLLQPIGKFVPPDGVSVSSFSSSDLDKLDLGSSSTSPPASSIAPALISIPALSSKPALSSTPASSDSLPLFVKVPQPIEVVSKPI</sequence>
<dbReference type="Gene3D" id="3.30.160.590">
    <property type="match status" value="1"/>
</dbReference>
<dbReference type="GO" id="GO:0070877">
    <property type="term" value="C:microprocessor complex"/>
    <property type="evidence" value="ECO:0007669"/>
    <property type="project" value="InterPro"/>
</dbReference>
<dbReference type="FunFam" id="3.30.160.20:FF:000021">
    <property type="entry name" value="Microprocessor complex subunit DGCR8"/>
    <property type="match status" value="1"/>
</dbReference>
<protein>
    <submittedName>
        <fullName evidence="4">Pasha</fullName>
    </submittedName>
</protein>
<reference evidence="4" key="1">
    <citation type="submission" date="2012-12" db="EMBL/GenBank/DDBJ databases">
        <title>Genome-wide screens for components of RNAi pathway in the rice brown planthopper, Nilaparvata lugens (Hemiptera: Delphacidae).</title>
        <authorList>
            <person name="Xu H.-J."/>
            <person name="Zhang C.-X."/>
        </authorList>
    </citation>
    <scope>NUCLEOTIDE SEQUENCE</scope>
</reference>
<feature type="domain" description="DRBM" evidence="3">
    <location>
        <begin position="520"/>
        <end position="587"/>
    </location>
</feature>
<evidence type="ECO:0000259" key="3">
    <source>
        <dbReference type="PROSITE" id="PS50137"/>
    </source>
</evidence>
<proteinExistence type="evidence at transcript level"/>
<dbReference type="Gene3D" id="3.30.160.20">
    <property type="match status" value="2"/>
</dbReference>
<feature type="compositionally biased region" description="Polar residues" evidence="2">
    <location>
        <begin position="12"/>
        <end position="23"/>
    </location>
</feature>
<dbReference type="Gene3D" id="2.20.70.10">
    <property type="match status" value="1"/>
</dbReference>
<name>M4QPV4_NILLU</name>
<feature type="region of interest" description="Disordered" evidence="2">
    <location>
        <begin position="1"/>
        <end position="30"/>
    </location>
</feature>
<organism evidence="4">
    <name type="scientific">Nilaparvata lugens</name>
    <name type="common">Brown planthopper</name>
    <dbReference type="NCBI Taxonomy" id="108931"/>
    <lineage>
        <taxon>Eukaryota</taxon>
        <taxon>Metazoa</taxon>
        <taxon>Ecdysozoa</taxon>
        <taxon>Arthropoda</taxon>
        <taxon>Hexapoda</taxon>
        <taxon>Insecta</taxon>
        <taxon>Pterygota</taxon>
        <taxon>Neoptera</taxon>
        <taxon>Paraneoptera</taxon>
        <taxon>Hemiptera</taxon>
        <taxon>Auchenorrhyncha</taxon>
        <taxon>Fulgoroidea</taxon>
        <taxon>Delphacidae</taxon>
        <taxon>Delphacinae</taxon>
        <taxon>Nilaparvata</taxon>
    </lineage>
</organism>
<feature type="compositionally biased region" description="Polar residues" evidence="2">
    <location>
        <begin position="220"/>
        <end position="233"/>
    </location>
</feature>
<dbReference type="PANTHER" id="PTHR13482:SF3">
    <property type="entry name" value="MICROPROCESSOR COMPLEX SUBUNIT DGCR8"/>
    <property type="match status" value="1"/>
</dbReference>
<dbReference type="PROSITE" id="PS50137">
    <property type="entry name" value="DS_RBD"/>
    <property type="match status" value="1"/>
</dbReference>
<dbReference type="AlphaFoldDB" id="M4QPV4"/>
<dbReference type="GO" id="GO:0020037">
    <property type="term" value="F:heme binding"/>
    <property type="evidence" value="ECO:0007669"/>
    <property type="project" value="InterPro"/>
</dbReference>
<dbReference type="GO" id="GO:0070878">
    <property type="term" value="F:primary miRNA binding"/>
    <property type="evidence" value="ECO:0007669"/>
    <property type="project" value="TreeGrafter"/>
</dbReference>
<dbReference type="InterPro" id="IPR014720">
    <property type="entry name" value="dsRBD_dom"/>
</dbReference>
<dbReference type="FunFam" id="3.30.160.590:FF:000001">
    <property type="entry name" value="microprocessor complex subunit DGCR8"/>
    <property type="match status" value="1"/>
</dbReference>
<dbReference type="SUPFAM" id="SSF54768">
    <property type="entry name" value="dsRNA-binding domain-like"/>
    <property type="match status" value="2"/>
</dbReference>
<dbReference type="GO" id="GO:0042802">
    <property type="term" value="F:identical protein binding"/>
    <property type="evidence" value="ECO:0007669"/>
    <property type="project" value="InterPro"/>
</dbReference>
<accession>M4QPV4</accession>
<dbReference type="GO" id="GO:0003725">
    <property type="term" value="F:double-stranded RNA binding"/>
    <property type="evidence" value="ECO:0007669"/>
    <property type="project" value="TreeGrafter"/>
</dbReference>
<feature type="region of interest" description="Disordered" evidence="2">
    <location>
        <begin position="190"/>
        <end position="293"/>
    </location>
</feature>
<evidence type="ECO:0000256" key="1">
    <source>
        <dbReference type="PROSITE-ProRule" id="PRU00266"/>
    </source>
</evidence>
<dbReference type="SMART" id="SM00358">
    <property type="entry name" value="DSRM"/>
    <property type="match status" value="2"/>
</dbReference>
<dbReference type="CDD" id="cd19868">
    <property type="entry name" value="DSRM_DGCR8_rpt2"/>
    <property type="match status" value="1"/>
</dbReference>
<feature type="compositionally biased region" description="Low complexity" evidence="2">
    <location>
        <begin position="247"/>
        <end position="259"/>
    </location>
</feature>
<dbReference type="InterPro" id="IPR040375">
    <property type="entry name" value="DGCR8"/>
</dbReference>
<dbReference type="PANTHER" id="PTHR13482">
    <property type="entry name" value="MICRORNA PROCESSOR COMPLEX SUBUNIT DGCR8"/>
    <property type="match status" value="1"/>
</dbReference>
<dbReference type="Pfam" id="PF00035">
    <property type="entry name" value="dsrm"/>
    <property type="match status" value="2"/>
</dbReference>
<feature type="compositionally biased region" description="Basic and acidic residues" evidence="2">
    <location>
        <begin position="266"/>
        <end position="288"/>
    </location>
</feature>
<evidence type="ECO:0000313" key="4">
    <source>
        <dbReference type="EMBL" id="AGH30332.1"/>
    </source>
</evidence>